<feature type="compositionally biased region" description="Basic and acidic residues" evidence="2">
    <location>
        <begin position="710"/>
        <end position="728"/>
    </location>
</feature>
<dbReference type="Proteomes" id="UP001158986">
    <property type="component" value="Unassembled WGS sequence"/>
</dbReference>
<protein>
    <submittedName>
        <fullName evidence="3">Uncharacterized protein</fullName>
    </submittedName>
</protein>
<organism evidence="3 4">
    <name type="scientific">Peronospora belbahrii</name>
    <dbReference type="NCBI Taxonomy" id="622444"/>
    <lineage>
        <taxon>Eukaryota</taxon>
        <taxon>Sar</taxon>
        <taxon>Stramenopiles</taxon>
        <taxon>Oomycota</taxon>
        <taxon>Peronosporomycetes</taxon>
        <taxon>Peronosporales</taxon>
        <taxon>Peronosporaceae</taxon>
        <taxon>Peronospora</taxon>
    </lineage>
</organism>
<keyword evidence="1" id="KW-0175">Coiled coil</keyword>
<feature type="compositionally biased region" description="Basic residues" evidence="2">
    <location>
        <begin position="128"/>
        <end position="138"/>
    </location>
</feature>
<feature type="compositionally biased region" description="Basic and acidic residues" evidence="2">
    <location>
        <begin position="235"/>
        <end position="258"/>
    </location>
</feature>
<feature type="region of interest" description="Disordered" evidence="2">
    <location>
        <begin position="852"/>
        <end position="871"/>
    </location>
</feature>
<sequence length="871" mass="99916">MLSLAESVRVFESSEDVILSTSRCHSSSQFNHTIQRSRRIDEETEAEKDKRLHPQHPYLMQKHVLQDTDTAFDHLDVQYLTDDELEEDCNYEKKRPMEFVFLSSGEIQSREDCVQGLERSQLKQKQMERRRRSSRTSKVRLGSRGEEDSKEEDDECEDYKQIKNDRRQISCVKSVAENQDIDLNAKTSRQQRRHQVDCRQNNDDQPGSSPSSSAKWSFSSSEDADVSSNDDNESDAVKNCKENEKQNSNRLAHREQRARQAAQSADEQVRIQGQAVAKVEGVEKTATCCLRLDHLKKGEGDGTSGQTIDKNRSAEHTIAIRNKEVSSSGDSSHASRQRPATLRQVSQLDHSSNVTIRHKKWSPKMEVIHLVSDELSPSPKRKTSTKKEDDMVDGRKAEMQKEKQQVLEKTTHLLDEDEQGISQQLRDKVEVVESQHAAKSSETSSKGRRVAREHDTQIRPLEMMQDDRVNELEEQIRVQKADIARLNQDKIQLKTALRQLKRTGGKLPSNSHNDTMEVARLRAKLNDMNRCVYDFLANVERWKRNSKEKLQNHDQKTDLPVVLENVWLDFPQFPKGLPKPHTASLGATSEPQQQTMTGSDEQTEVFLFLKKRLRQREDKLRQTHIKYMELKEMCARQCVREADLQSFINEHRLRGNLIIRKNSSCKARGADHNQEQTQKDQQDEDRRSVTLKMIPGADTTTPASYNESGGAEKDRVNEEHSDNHKDNDDCKDEDEFDYLTTFVQVGRNKVYEHASSTNGAVAQKLASDRSRRKRRMQSKNQKHQEQLVERIQLERPTLAQRYERVPAPTSTTAQRNKSGQQSSIQSMLKECPPGCGSHSSFMHKKVPTAIARASRPTMASRGSAGVMRPWM</sequence>
<name>A0ABN8CQK2_9STRA</name>
<feature type="compositionally biased region" description="Polar residues" evidence="2">
    <location>
        <begin position="698"/>
        <end position="707"/>
    </location>
</feature>
<feature type="region of interest" description="Disordered" evidence="2">
    <location>
        <begin position="754"/>
        <end position="785"/>
    </location>
</feature>
<keyword evidence="4" id="KW-1185">Reference proteome</keyword>
<feature type="region of interest" description="Disordered" evidence="2">
    <location>
        <begin position="182"/>
        <end position="266"/>
    </location>
</feature>
<feature type="compositionally biased region" description="Basic and acidic residues" evidence="2">
    <location>
        <begin position="668"/>
        <end position="688"/>
    </location>
</feature>
<feature type="region of interest" description="Disordered" evidence="2">
    <location>
        <begin position="295"/>
        <end position="351"/>
    </location>
</feature>
<evidence type="ECO:0000256" key="1">
    <source>
        <dbReference type="SAM" id="Coils"/>
    </source>
</evidence>
<feature type="region of interest" description="Disordered" evidence="2">
    <location>
        <begin position="578"/>
        <end position="601"/>
    </location>
</feature>
<feature type="compositionally biased region" description="Acidic residues" evidence="2">
    <location>
        <begin position="222"/>
        <end position="234"/>
    </location>
</feature>
<gene>
    <name evidence="3" type="ORF">PBS001_LOCUS371</name>
</gene>
<feature type="compositionally biased region" description="Basic residues" evidence="2">
    <location>
        <begin position="770"/>
        <end position="781"/>
    </location>
</feature>
<feature type="compositionally biased region" description="Low complexity" evidence="2">
    <location>
        <begin position="208"/>
        <end position="221"/>
    </location>
</feature>
<evidence type="ECO:0000256" key="2">
    <source>
        <dbReference type="SAM" id="MobiDB-lite"/>
    </source>
</evidence>
<feature type="region of interest" description="Disordered" evidence="2">
    <location>
        <begin position="665"/>
        <end position="732"/>
    </location>
</feature>
<feature type="region of interest" description="Disordered" evidence="2">
    <location>
        <begin position="432"/>
        <end position="452"/>
    </location>
</feature>
<comment type="caution">
    <text evidence="3">The sequence shown here is derived from an EMBL/GenBank/DDBJ whole genome shotgun (WGS) entry which is preliminary data.</text>
</comment>
<feature type="compositionally biased region" description="Polar residues" evidence="2">
    <location>
        <begin position="325"/>
        <end position="334"/>
    </location>
</feature>
<proteinExistence type="predicted"/>
<reference evidence="3 4" key="1">
    <citation type="submission" date="2021-11" db="EMBL/GenBank/DDBJ databases">
        <authorList>
            <person name="Islam A."/>
            <person name="Islam S."/>
            <person name="Flora M.S."/>
            <person name="Rahman M."/>
            <person name="Ziaur R.M."/>
            <person name="Epstein J.H."/>
            <person name="Hassan M."/>
            <person name="Klassen M."/>
            <person name="Woodard K."/>
            <person name="Webb A."/>
            <person name="Webby R.J."/>
            <person name="El Zowalaty M.E."/>
        </authorList>
    </citation>
    <scope>NUCLEOTIDE SEQUENCE [LARGE SCALE GENOMIC DNA]</scope>
    <source>
        <strain evidence="3">Pbs1</strain>
    </source>
</reference>
<accession>A0ABN8CQK2</accession>
<feature type="region of interest" description="Disordered" evidence="2">
    <location>
        <begin position="374"/>
        <end position="401"/>
    </location>
</feature>
<feature type="compositionally biased region" description="Basic and acidic residues" evidence="2">
    <location>
        <begin position="385"/>
        <end position="401"/>
    </location>
</feature>
<feature type="compositionally biased region" description="Polar residues" evidence="2">
    <location>
        <begin position="585"/>
        <end position="600"/>
    </location>
</feature>
<dbReference type="EMBL" id="CAKLCB010000014">
    <property type="protein sequence ID" value="CAH0513563.1"/>
    <property type="molecule type" value="Genomic_DNA"/>
</dbReference>
<feature type="compositionally biased region" description="Polar residues" evidence="2">
    <location>
        <begin position="808"/>
        <end position="825"/>
    </location>
</feature>
<feature type="region of interest" description="Disordered" evidence="2">
    <location>
        <begin position="118"/>
        <end position="156"/>
    </location>
</feature>
<feature type="coiled-coil region" evidence="1">
    <location>
        <begin position="469"/>
        <end position="503"/>
    </location>
</feature>
<feature type="region of interest" description="Disordered" evidence="2">
    <location>
        <begin position="804"/>
        <end position="825"/>
    </location>
</feature>
<evidence type="ECO:0000313" key="3">
    <source>
        <dbReference type="EMBL" id="CAH0513563.1"/>
    </source>
</evidence>
<evidence type="ECO:0000313" key="4">
    <source>
        <dbReference type="Proteomes" id="UP001158986"/>
    </source>
</evidence>